<accession>A0ABY5GJ89</accession>
<evidence type="ECO:0000313" key="2">
    <source>
        <dbReference type="Proteomes" id="UP001057998"/>
    </source>
</evidence>
<evidence type="ECO:0000313" key="1">
    <source>
        <dbReference type="EMBL" id="UTV28998.1"/>
    </source>
</evidence>
<reference evidence="1" key="1">
    <citation type="submission" date="2022-07" db="EMBL/GenBank/DDBJ databases">
        <title>Genome sequencing of Photobacterium atrarenae GJH2-4.</title>
        <authorList>
            <person name="Park S.-J."/>
        </authorList>
    </citation>
    <scope>NUCLEOTIDE SEQUENCE</scope>
    <source>
        <strain evidence="1">GJH2-4</strain>
    </source>
</reference>
<name>A0ABY5GJ89_9GAMM</name>
<dbReference type="RefSeq" id="WP_255390321.1">
    <property type="nucleotide sequence ID" value="NZ_CP101508.1"/>
</dbReference>
<dbReference type="EMBL" id="CP101508">
    <property type="protein sequence ID" value="UTV28998.1"/>
    <property type="molecule type" value="Genomic_DNA"/>
</dbReference>
<gene>
    <name evidence="1" type="ORF">NNL38_07145</name>
</gene>
<dbReference type="SUPFAM" id="SSF143749">
    <property type="entry name" value="Phage tail protein-like"/>
    <property type="match status" value="1"/>
</dbReference>
<keyword evidence="2" id="KW-1185">Reference proteome</keyword>
<dbReference type="InterPro" id="IPR009312">
    <property type="entry name" value="Phage_lambda_GpU-like"/>
</dbReference>
<dbReference type="Proteomes" id="UP001057998">
    <property type="component" value="Chromosome 1"/>
</dbReference>
<organism evidence="1 2">
    <name type="scientific">Photobacterium atrarenae</name>
    <dbReference type="NCBI Taxonomy" id="865757"/>
    <lineage>
        <taxon>Bacteria</taxon>
        <taxon>Pseudomonadati</taxon>
        <taxon>Pseudomonadota</taxon>
        <taxon>Gammaproteobacteria</taxon>
        <taxon>Vibrionales</taxon>
        <taxon>Vibrionaceae</taxon>
        <taxon>Photobacterium</taxon>
    </lineage>
</organism>
<dbReference type="InterPro" id="IPR035934">
    <property type="entry name" value="Phage_tail_protein-like_sf"/>
</dbReference>
<dbReference type="InterPro" id="IPR038512">
    <property type="entry name" value="GpU-like_sf"/>
</dbReference>
<protein>
    <submittedName>
        <fullName evidence="1">Phage minor tail U family protein</fullName>
    </submittedName>
</protein>
<dbReference type="Gene3D" id="3.30.70.1700">
    <property type="entry name" value="Phage minor tail protein U"/>
    <property type="match status" value="1"/>
</dbReference>
<proteinExistence type="predicted"/>
<dbReference type="Pfam" id="PF06141">
    <property type="entry name" value="Phage_tail_U"/>
    <property type="match status" value="1"/>
</dbReference>
<sequence>MDINNRIREQVLADLEAGMNSGGTSLIRSFHNGLPLFLAVPEPNSFDDDGDVPALAVSIAEGTPSGDSFDDITWQATMTVRIYLQASNVVDQSLDEIGQSVLNIIDTHYDANGLLELCNRSGFDYGRDDEQPWGTLDLYFSIKYTEG</sequence>